<keyword evidence="1" id="KW-1003">Cell membrane</keyword>
<keyword evidence="2" id="KW-0464">Manganese</keyword>
<dbReference type="InterPro" id="IPR003156">
    <property type="entry name" value="DHHA1_dom"/>
</dbReference>
<keyword evidence="1 3" id="KW-0472">Membrane</keyword>
<dbReference type="PANTHER" id="PTHR47618">
    <property type="entry name" value="BIFUNCTIONAL OLIGORIBONUCLEASE AND PAP PHOSPHATASE NRNA"/>
    <property type="match status" value="1"/>
</dbReference>
<keyword evidence="3" id="KW-1133">Transmembrane helix</keyword>
<comment type="catalytic activity">
    <reaction evidence="1">
        <text>3',3'-c-di-AMP + H2O = 5'-O-phosphonoadenylyl-(3'-&gt;5')-adenosine + H(+)</text>
        <dbReference type="Rhea" id="RHEA:54420"/>
        <dbReference type="ChEBI" id="CHEBI:15377"/>
        <dbReference type="ChEBI" id="CHEBI:15378"/>
        <dbReference type="ChEBI" id="CHEBI:71500"/>
        <dbReference type="ChEBI" id="CHEBI:138171"/>
    </reaction>
</comment>
<gene>
    <name evidence="5" type="ORF">EAF07_05170</name>
</gene>
<organism evidence="5 6">
    <name type="scientific">Streptococcus hillyeri</name>
    <dbReference type="NCBI Taxonomy" id="2282420"/>
    <lineage>
        <taxon>Bacteria</taxon>
        <taxon>Bacillati</taxon>
        <taxon>Bacillota</taxon>
        <taxon>Bacilli</taxon>
        <taxon>Lactobacillales</taxon>
        <taxon>Streptococcaceae</taxon>
        <taxon>Streptococcus</taxon>
    </lineage>
</organism>
<dbReference type="InterPro" id="IPR038763">
    <property type="entry name" value="DHH_sf"/>
</dbReference>
<keyword evidence="3" id="KW-0812">Transmembrane</keyword>
<dbReference type="OrthoDB" id="9759476at2"/>
<dbReference type="Gene3D" id="3.30.450.20">
    <property type="entry name" value="PAS domain"/>
    <property type="match status" value="1"/>
</dbReference>
<dbReference type="PANTHER" id="PTHR47618:SF2">
    <property type="entry name" value="CYCLIC-DI-AMP PHOSPHODIESTERASE GDPP"/>
    <property type="match status" value="1"/>
</dbReference>
<dbReference type="Proteomes" id="UP000279194">
    <property type="component" value="Unassembled WGS sequence"/>
</dbReference>
<feature type="binding site" evidence="2">
    <location>
        <position position="351"/>
    </location>
    <ligand>
        <name>Mn(2+)</name>
        <dbReference type="ChEBI" id="CHEBI:29035"/>
        <label>2</label>
    </ligand>
</feature>
<accession>A0A3L9DT45</accession>
<dbReference type="SUPFAM" id="SSF64182">
    <property type="entry name" value="DHH phosphoesterases"/>
    <property type="match status" value="1"/>
</dbReference>
<dbReference type="Pfam" id="PF02272">
    <property type="entry name" value="DHHA1"/>
    <property type="match status" value="1"/>
</dbReference>
<evidence type="ECO:0000313" key="6">
    <source>
        <dbReference type="Proteomes" id="UP000279194"/>
    </source>
</evidence>
<protein>
    <recommendedName>
        <fullName evidence="1">Cyclic-di-AMP phosphodiesterase</fullName>
        <ecNumber evidence="1">3.1.4.-</ecNumber>
    </recommendedName>
</protein>
<evidence type="ECO:0000313" key="5">
    <source>
        <dbReference type="EMBL" id="RLY03418.1"/>
    </source>
</evidence>
<sequence>MKKFRFATIHLVLIGLIIFGILTASLRIVVSDTEKIVFFLVVSIMISALLFYQKKGYEESDLERIERLNADTEQSLKQLLDTMPVGVIKFNPSLWSIEWFNPYAELIFADQEGNFNSSLVLDILANQKESPMTVANINSKKYSLTVDFTTGILYFYDNLSDYRTGESISAASPVIGIISIDNYDDTTENLADAEVSRLNSLIVKFVADFTQKYRIFYRRVDMDRFYFFTDYAVLSQLMESKFAILEEFRQEAKAFNLPLTMSMGVSYGDSKHDEIGEIAQKNLNMALVRGGDQVVVKENDEHKDFIYFGGGTISTVKRSRTRTRAMMTAISDKIKTVDQVFVMGHRNLDMDALGAAVGMEFFSSNIISNSYTVYDDKKMAPDIARAVDRLKSDGNSNLITIEEALEKITNQSLLIMVDHSKISLTLSREVYDRFTEVVVVDHHRRDEDFPKNAVMTFIESGASSASELVTELIQFQNASAKLSKLQASVVMAGIMLDTKNFSTRVTSRTFDVGSYLRTLGSDSVEIHNISATDFDEYRIINELILRGEKSWESIIIASGSEDTFYSNVVASKAADSLLDMSGIEAAFVVAKNAQGNIAISARSRSKINVQRIMEELGGGGHFNLAACQLENQSVSDALLLLKEKIKEELEVS</sequence>
<keyword evidence="2" id="KW-0479">Metal-binding</keyword>
<feature type="binding site" evidence="2">
    <location>
        <position position="497"/>
    </location>
    <ligand>
        <name>Mn(2+)</name>
        <dbReference type="ChEBI" id="CHEBI:29035"/>
        <label>2</label>
    </ligand>
</feature>
<dbReference type="RefSeq" id="WP_121835327.1">
    <property type="nucleotide sequence ID" value="NZ_RCVM01000008.1"/>
</dbReference>
<dbReference type="InterPro" id="IPR001667">
    <property type="entry name" value="DDH_dom"/>
</dbReference>
<feature type="binding site" evidence="2">
    <location>
        <position position="418"/>
    </location>
    <ligand>
        <name>Mn(2+)</name>
        <dbReference type="ChEBI" id="CHEBI:29035"/>
        <label>1</label>
    </ligand>
</feature>
<feature type="transmembrane region" description="Helical" evidence="3">
    <location>
        <begin position="36"/>
        <end position="52"/>
    </location>
</feature>
<dbReference type="GO" id="GO:0016787">
    <property type="term" value="F:hydrolase activity"/>
    <property type="evidence" value="ECO:0007669"/>
    <property type="project" value="UniProtKB-UniRule"/>
</dbReference>
<dbReference type="InterPro" id="IPR051319">
    <property type="entry name" value="Oligoribo/pAp-PDE_c-di-AMP_PDE"/>
</dbReference>
<keyword evidence="6" id="KW-1185">Reference proteome</keyword>
<comment type="function">
    <text evidence="1">Has phosphodiesterase (PDE) activity against cyclic-di-AMP (c-di-AMP).</text>
</comment>
<feature type="binding site" evidence="2">
    <location>
        <position position="345"/>
    </location>
    <ligand>
        <name>Mn(2+)</name>
        <dbReference type="ChEBI" id="CHEBI:29035"/>
        <label>1</label>
    </ligand>
</feature>
<comment type="subcellular location">
    <subcellularLocation>
        <location evidence="1">Cell membrane</location>
    </subcellularLocation>
</comment>
<comment type="similarity">
    <text evidence="1">Belongs to the GdpP/PdeA phosphodiesterase family.</text>
</comment>
<evidence type="ECO:0000256" key="1">
    <source>
        <dbReference type="PIRNR" id="PIRNR026583"/>
    </source>
</evidence>
<reference evidence="5 6" key="1">
    <citation type="submission" date="2018-10" db="EMBL/GenBank/DDBJ databases">
        <title>Streptococcus hillyeri sp. nov., isolated from equine tracheal sample.</title>
        <authorList>
            <person name="Macfadyen A.C."/>
            <person name="Waller A."/>
            <person name="Paterson G.K."/>
        </authorList>
    </citation>
    <scope>NUCLEOTIDE SEQUENCE [LARGE SCALE GENOMIC DNA]</scope>
    <source>
        <strain evidence="5 6">28462</strain>
    </source>
</reference>
<feature type="transmembrane region" description="Helical" evidence="3">
    <location>
        <begin position="7"/>
        <end position="30"/>
    </location>
</feature>
<dbReference type="PIRSF" id="PIRSF026583">
    <property type="entry name" value="YybT"/>
    <property type="match status" value="1"/>
</dbReference>
<feature type="binding site" evidence="2">
    <location>
        <position position="418"/>
    </location>
    <ligand>
        <name>Mn(2+)</name>
        <dbReference type="ChEBI" id="CHEBI:29035"/>
        <label>2</label>
    </ligand>
</feature>
<feature type="binding site" evidence="2">
    <location>
        <position position="349"/>
    </location>
    <ligand>
        <name>Mn(2+)</name>
        <dbReference type="ChEBI" id="CHEBI:29035"/>
        <label>1</label>
    </ligand>
</feature>
<proteinExistence type="inferred from homology"/>
<dbReference type="GO" id="GO:0046872">
    <property type="term" value="F:metal ion binding"/>
    <property type="evidence" value="ECO:0007669"/>
    <property type="project" value="UniProtKB-KW"/>
</dbReference>
<keyword evidence="1" id="KW-0378">Hydrolase</keyword>
<evidence type="ECO:0000259" key="4">
    <source>
        <dbReference type="PROSITE" id="PS50887"/>
    </source>
</evidence>
<dbReference type="EC" id="3.1.4.-" evidence="1"/>
<dbReference type="Pfam" id="PF01368">
    <property type="entry name" value="DHH"/>
    <property type="match status" value="1"/>
</dbReference>
<dbReference type="PROSITE" id="PS50887">
    <property type="entry name" value="GGDEF"/>
    <property type="match status" value="1"/>
</dbReference>
<dbReference type="GO" id="GO:0106409">
    <property type="term" value="F:cyclic-di-AMP phosphodiesterase activity"/>
    <property type="evidence" value="ECO:0007669"/>
    <property type="project" value="RHEA"/>
</dbReference>
<dbReference type="GO" id="GO:0003676">
    <property type="term" value="F:nucleic acid binding"/>
    <property type="evidence" value="ECO:0007669"/>
    <property type="project" value="UniProtKB-UniRule"/>
</dbReference>
<dbReference type="InterPro" id="IPR014528">
    <property type="entry name" value="GdpP/PdeA"/>
</dbReference>
<evidence type="ECO:0000256" key="3">
    <source>
        <dbReference type="SAM" id="Phobius"/>
    </source>
</evidence>
<dbReference type="InterPro" id="IPR000160">
    <property type="entry name" value="GGDEF_dom"/>
</dbReference>
<dbReference type="Gene3D" id="3.10.310.30">
    <property type="match status" value="1"/>
</dbReference>
<comment type="cofactor">
    <cofactor evidence="2">
        <name>Mn(2+)</name>
        <dbReference type="ChEBI" id="CHEBI:29035"/>
    </cofactor>
    <text evidence="2">For phosphodiesterase activity, probably binds 2 Mn(2+) per subunit.</text>
</comment>
<feature type="domain" description="GGDEF" evidence="4">
    <location>
        <begin position="171"/>
        <end position="299"/>
    </location>
</feature>
<dbReference type="SMART" id="SM00267">
    <property type="entry name" value="GGDEF"/>
    <property type="match status" value="1"/>
</dbReference>
<feature type="binding site" evidence="2">
    <location>
        <position position="442"/>
    </location>
    <ligand>
        <name>Mn(2+)</name>
        <dbReference type="ChEBI" id="CHEBI:29035"/>
        <label>2</label>
    </ligand>
</feature>
<name>A0A3L9DT45_9STRE</name>
<evidence type="ECO:0000256" key="2">
    <source>
        <dbReference type="PIRSR" id="PIRSR026583-50"/>
    </source>
</evidence>
<dbReference type="AlphaFoldDB" id="A0A3L9DT45"/>
<dbReference type="Pfam" id="PF24898">
    <property type="entry name" value="GGDEF_GdpP"/>
    <property type="match status" value="1"/>
</dbReference>
<dbReference type="EMBL" id="RCVM01000008">
    <property type="protein sequence ID" value="RLY03418.1"/>
    <property type="molecule type" value="Genomic_DNA"/>
</dbReference>
<comment type="caution">
    <text evidence="5">The sequence shown here is derived from an EMBL/GenBank/DDBJ whole genome shotgun (WGS) entry which is preliminary data.</text>
</comment>
<dbReference type="Gene3D" id="3.90.1640.10">
    <property type="entry name" value="inorganic pyrophosphatase (n-terminal core)"/>
    <property type="match status" value="1"/>
</dbReference>
<dbReference type="GO" id="GO:0005886">
    <property type="term" value="C:plasma membrane"/>
    <property type="evidence" value="ECO:0007669"/>
    <property type="project" value="UniProtKB-SubCell"/>
</dbReference>